<dbReference type="InterPro" id="IPR036518">
    <property type="entry name" value="CobE/GbiG_C_sf"/>
</dbReference>
<sequence>MVKEKISEQQWQLRDLWVGIGCQSGSSLQLIETAIEQVFKYNQLDRRAIAGFATINTKASEVALVELCRLRNLPIKTFTAEILSTVSVPNPAKIIEAQVGTPSVAEAAAILAASHPNSSNCSKLLPVPAKLKVKLLIPKQIFRLHGQLKAVTLAVAQECEDKGYLHPLSCIHLTYLTKPLLGNN</sequence>
<dbReference type="PANTHER" id="PTHR37477:SF1">
    <property type="entry name" value="COBALT-PRECORRIN-5A HYDROLASE"/>
    <property type="match status" value="1"/>
</dbReference>
<comment type="caution">
    <text evidence="2">The sequence shown here is derived from an EMBL/GenBank/DDBJ whole genome shotgun (WGS) entry which is preliminary data.</text>
</comment>
<dbReference type="Gene3D" id="3.30.420.180">
    <property type="entry name" value="CobE/GbiG C-terminal domain"/>
    <property type="match status" value="1"/>
</dbReference>
<protein>
    <recommendedName>
        <fullName evidence="1">CobE/GbiG C-terminal domain-containing protein</fullName>
    </recommendedName>
</protein>
<dbReference type="AlphaFoldDB" id="A0A367RE10"/>
<dbReference type="SUPFAM" id="SSF159664">
    <property type="entry name" value="CobE/GbiG C-terminal domain-like"/>
    <property type="match status" value="1"/>
</dbReference>
<dbReference type="PANTHER" id="PTHR37477">
    <property type="entry name" value="COBALT-PRECORRIN-5A HYDROLASE"/>
    <property type="match status" value="1"/>
</dbReference>
<name>A0A367RE10_9NOSO</name>
<proteinExistence type="predicted"/>
<evidence type="ECO:0000313" key="2">
    <source>
        <dbReference type="EMBL" id="RCJ34121.1"/>
    </source>
</evidence>
<dbReference type="EMBL" id="LXQD01000174">
    <property type="protein sequence ID" value="RCJ34121.1"/>
    <property type="molecule type" value="Genomic_DNA"/>
</dbReference>
<dbReference type="InterPro" id="IPR052553">
    <property type="entry name" value="CbiG_hydrolase"/>
</dbReference>
<evidence type="ECO:0000259" key="1">
    <source>
        <dbReference type="Pfam" id="PF01890"/>
    </source>
</evidence>
<organism evidence="2 3">
    <name type="scientific">Nostoc minutum NIES-26</name>
    <dbReference type="NCBI Taxonomy" id="1844469"/>
    <lineage>
        <taxon>Bacteria</taxon>
        <taxon>Bacillati</taxon>
        <taxon>Cyanobacteriota</taxon>
        <taxon>Cyanophyceae</taxon>
        <taxon>Nostocales</taxon>
        <taxon>Nostocaceae</taxon>
        <taxon>Nostoc</taxon>
    </lineage>
</organism>
<dbReference type="Proteomes" id="UP000252107">
    <property type="component" value="Unassembled WGS sequence"/>
</dbReference>
<reference evidence="2" key="1">
    <citation type="submission" date="2016-04" db="EMBL/GenBank/DDBJ databases">
        <authorList>
            <person name="Tabuchi Yagui T.R."/>
        </authorList>
    </citation>
    <scope>NUCLEOTIDE SEQUENCE [LARGE SCALE GENOMIC DNA]</scope>
    <source>
        <strain evidence="2">NIES-26</strain>
    </source>
</reference>
<gene>
    <name evidence="2" type="ORF">A6770_17480</name>
</gene>
<evidence type="ECO:0000313" key="3">
    <source>
        <dbReference type="Proteomes" id="UP000252107"/>
    </source>
</evidence>
<keyword evidence="3" id="KW-1185">Reference proteome</keyword>
<feature type="domain" description="CobE/GbiG C-terminal" evidence="1">
    <location>
        <begin position="16"/>
        <end position="156"/>
    </location>
</feature>
<dbReference type="InterPro" id="IPR002750">
    <property type="entry name" value="CobE/GbiG_C"/>
</dbReference>
<accession>A0A367RE10</accession>
<dbReference type="Pfam" id="PF01890">
    <property type="entry name" value="CbiG_C"/>
    <property type="match status" value="1"/>
</dbReference>
<dbReference type="GO" id="GO:0009236">
    <property type="term" value="P:cobalamin biosynthetic process"/>
    <property type="evidence" value="ECO:0007669"/>
    <property type="project" value="InterPro"/>
</dbReference>